<name>A0A5B8XHJ7_9RICK</name>
<evidence type="ECO:0000313" key="2">
    <source>
        <dbReference type="Proteomes" id="UP000321934"/>
    </source>
</evidence>
<proteinExistence type="predicted"/>
<reference evidence="1 2" key="1">
    <citation type="journal article" date="2019" name="ISME J.">
        <title>Deianiraea, an extracellular bacterium associated with the ciliate Paramecium, suggests an alternative scenario for the evolution of Rickettsiales.</title>
        <authorList>
            <person name="Castelli M."/>
            <person name="Sabaneyeva E."/>
            <person name="Lanzoni O."/>
            <person name="Lebedeva N."/>
            <person name="Floriano A.M."/>
            <person name="Gaiarsa S."/>
            <person name="Benken K."/>
            <person name="Modeo L."/>
            <person name="Bandi C."/>
            <person name="Potekhin A."/>
            <person name="Sassera D."/>
            <person name="Petroni G."/>
        </authorList>
    </citation>
    <scope>NUCLEOTIDE SEQUENCE [LARGE SCALE GENOMIC DNA]</scope>
    <source>
        <strain evidence="1">CyL4-1</strain>
    </source>
</reference>
<dbReference type="EMBL" id="CP029077">
    <property type="protein sequence ID" value="QED23561.1"/>
    <property type="molecule type" value="Genomic_DNA"/>
</dbReference>
<gene>
    <name evidence="1" type="ORF">Deia_00773</name>
</gene>
<dbReference type="Gene3D" id="2.40.160.20">
    <property type="match status" value="1"/>
</dbReference>
<dbReference type="Proteomes" id="UP000321934">
    <property type="component" value="Chromosome"/>
</dbReference>
<evidence type="ECO:0000313" key="1">
    <source>
        <dbReference type="EMBL" id="QED23561.1"/>
    </source>
</evidence>
<accession>A0A5B8XHJ7</accession>
<dbReference type="RefSeq" id="WP_146820827.1">
    <property type="nucleotide sequence ID" value="NZ_CP029077.1"/>
</dbReference>
<organism evidence="1 2">
    <name type="scientific">Candidatus Deianiraea vastatrix</name>
    <dbReference type="NCBI Taxonomy" id="2163644"/>
    <lineage>
        <taxon>Bacteria</taxon>
        <taxon>Pseudomonadati</taxon>
        <taxon>Pseudomonadota</taxon>
        <taxon>Alphaproteobacteria</taxon>
        <taxon>Rickettsiales</taxon>
        <taxon>Candidatus Deianiraeaceae</taxon>
        <taxon>Candidatus Deianiraea</taxon>
    </lineage>
</organism>
<keyword evidence="2" id="KW-1185">Reference proteome</keyword>
<sequence length="275" mass="30334">MRYLIYFSLFIFILQENASAMFQKRLAYRQDDNRPPFLDDSNSSGRFYIGGGFEWLGTSINDMRSAGMSENMNKALYNMESNYAKNNSKGPNFTNDGIGILSSGIISLGYVDLSREGATTRHELEVGFGSQTANLKHVSAANKFNDEYDSVKYTLSQKRAMYNFYITGDPRNNLNLFGGFGIGVSNVTMALSGAKTSSDTTGTEFYKSQARDGFAAVYSVFFGGTYDITDSIVAQAKLKIMVTDKANKKYANDLYAGSGKLMTSFGLEISVLYGL</sequence>
<dbReference type="AlphaFoldDB" id="A0A5B8XHJ7"/>
<protein>
    <submittedName>
        <fullName evidence="1">Uncharacterized protein</fullName>
    </submittedName>
</protein>